<accession>A0A8S0RXJ9</accession>
<dbReference type="AlphaFoldDB" id="A0A8S0RXJ9"/>
<organism evidence="1 2">
    <name type="scientific">Olea europaea subsp. europaea</name>
    <dbReference type="NCBI Taxonomy" id="158383"/>
    <lineage>
        <taxon>Eukaryota</taxon>
        <taxon>Viridiplantae</taxon>
        <taxon>Streptophyta</taxon>
        <taxon>Embryophyta</taxon>
        <taxon>Tracheophyta</taxon>
        <taxon>Spermatophyta</taxon>
        <taxon>Magnoliopsida</taxon>
        <taxon>eudicotyledons</taxon>
        <taxon>Gunneridae</taxon>
        <taxon>Pentapetalae</taxon>
        <taxon>asterids</taxon>
        <taxon>lamiids</taxon>
        <taxon>Lamiales</taxon>
        <taxon>Oleaceae</taxon>
        <taxon>Oleeae</taxon>
        <taxon>Olea</taxon>
    </lineage>
</organism>
<dbReference type="Gramene" id="OE9A035459T1">
    <property type="protein sequence ID" value="OE9A035459C1"/>
    <property type="gene ID" value="OE9A035459"/>
</dbReference>
<name>A0A8S0RXJ9_OLEEU</name>
<dbReference type="Proteomes" id="UP000594638">
    <property type="component" value="Unassembled WGS sequence"/>
</dbReference>
<proteinExistence type="predicted"/>
<dbReference type="EMBL" id="CACTIH010003739">
    <property type="protein sequence ID" value="CAA2983699.1"/>
    <property type="molecule type" value="Genomic_DNA"/>
</dbReference>
<evidence type="ECO:0000313" key="2">
    <source>
        <dbReference type="Proteomes" id="UP000594638"/>
    </source>
</evidence>
<keyword evidence="2" id="KW-1185">Reference proteome</keyword>
<reference evidence="1 2" key="1">
    <citation type="submission" date="2019-12" db="EMBL/GenBank/DDBJ databases">
        <authorList>
            <person name="Alioto T."/>
            <person name="Alioto T."/>
            <person name="Gomez Garrido J."/>
        </authorList>
    </citation>
    <scope>NUCLEOTIDE SEQUENCE [LARGE SCALE GENOMIC DNA]</scope>
</reference>
<protein>
    <submittedName>
        <fullName evidence="1">Uncharacterized protein</fullName>
    </submittedName>
</protein>
<sequence>MESSQAAVDTCAVILNKVAGSLANEAQKGRFVVGGKSRAEDTPTDGYAGEVDTDVEGTIPNVLEDELGVSNELLLDQAIANGNVGAIQDALVMDVLDSIADRVIREDKIGLYDQNNVQGVINDTGPEGTTRTREELTVTALSRNENSTHLKRYMRRNKDMGQTFEGAKQHPDLTMSDGDPDNELEELAIVTYETEPKILASTKWRGGGNKKKMVLGITTRLNFFY</sequence>
<gene>
    <name evidence="1" type="ORF">OLEA9_A035459</name>
</gene>
<comment type="caution">
    <text evidence="1">The sequence shown here is derived from an EMBL/GenBank/DDBJ whole genome shotgun (WGS) entry which is preliminary data.</text>
</comment>
<evidence type="ECO:0000313" key="1">
    <source>
        <dbReference type="EMBL" id="CAA2983699.1"/>
    </source>
</evidence>